<name>A0A327RKW3_9FLAO</name>
<dbReference type="EMBL" id="QLLO01000002">
    <property type="protein sequence ID" value="RAJ17051.1"/>
    <property type="molecule type" value="Genomic_DNA"/>
</dbReference>
<evidence type="ECO:0000313" key="1">
    <source>
        <dbReference type="EMBL" id="RAJ17051.1"/>
    </source>
</evidence>
<sequence length="357" mass="40524">MKTSQKVFTACILFAFILLNSCRTEDMEIINPPEEETLVVNSTVANLMQRTASNDGSNDNIIDNSNCFNIQLPVTVFVNGLEIIVDSESDFETIEDIFDEMEDDEDTITIQFPITIILADYTEVVINNLDEFEDFSDDCNGENEYDDDIECIDFQYPITVSVYNTNNQLIETITINNDNQLYNFIDEIDEDDIINIQFPITVILSDNTTIVINNLSELESTINNYEDDCDEDDDYDYNDDDCNNCTDTQLTSILTDCTDWFVDDLERNDNDLADNYEDYLFNFSTDGLITVTSGNGNFSGTWSATGSGNNITVTIDIPGLTDFNDTWNLHEIEQEPGESKIELRLGDDELEFESDCS</sequence>
<evidence type="ECO:0000313" key="2">
    <source>
        <dbReference type="Proteomes" id="UP000248703"/>
    </source>
</evidence>
<dbReference type="RefSeq" id="WP_111659164.1">
    <property type="nucleotide sequence ID" value="NZ_QLLO01000002.1"/>
</dbReference>
<dbReference type="Proteomes" id="UP000248703">
    <property type="component" value="Unassembled WGS sequence"/>
</dbReference>
<protein>
    <submittedName>
        <fullName evidence="1">Uncharacterized protein</fullName>
    </submittedName>
</protein>
<dbReference type="OrthoDB" id="832379at2"/>
<accession>A0A327RKW3</accession>
<comment type="caution">
    <text evidence="1">The sequence shown here is derived from an EMBL/GenBank/DDBJ whole genome shotgun (WGS) entry which is preliminary data.</text>
</comment>
<organism evidence="1 2">
    <name type="scientific">Olleya aquimaris</name>
    <dbReference type="NCBI Taxonomy" id="639310"/>
    <lineage>
        <taxon>Bacteria</taxon>
        <taxon>Pseudomonadati</taxon>
        <taxon>Bacteroidota</taxon>
        <taxon>Flavobacteriia</taxon>
        <taxon>Flavobacteriales</taxon>
        <taxon>Flavobacteriaceae</taxon>
    </lineage>
</organism>
<proteinExistence type="predicted"/>
<gene>
    <name evidence="1" type="ORF">LY08_00829</name>
</gene>
<reference evidence="1 2" key="1">
    <citation type="submission" date="2018-06" db="EMBL/GenBank/DDBJ databases">
        <title>Genomic Encyclopedia of Archaeal and Bacterial Type Strains, Phase II (KMG-II): from individual species to whole genera.</title>
        <authorList>
            <person name="Goeker M."/>
        </authorList>
    </citation>
    <scope>NUCLEOTIDE SEQUENCE [LARGE SCALE GENOMIC DNA]</scope>
    <source>
        <strain evidence="1 2">DSM 24464</strain>
    </source>
</reference>
<dbReference type="AlphaFoldDB" id="A0A327RKW3"/>
<keyword evidence="2" id="KW-1185">Reference proteome</keyword>